<dbReference type="InterPro" id="IPR057767">
    <property type="entry name" value="UGSC-like_dom"/>
</dbReference>
<reference evidence="2 3" key="1">
    <citation type="submission" date="2016-11" db="EMBL/GenBank/DDBJ databases">
        <authorList>
            <person name="Jaros S."/>
            <person name="Januszkiewicz K."/>
            <person name="Wedrychowicz H."/>
        </authorList>
    </citation>
    <scope>NUCLEOTIDE SEQUENCE [LARGE SCALE GENOMIC DNA]</scope>
    <source>
        <strain evidence="2 3">DSM 10068</strain>
    </source>
</reference>
<dbReference type="EMBL" id="FQXV01000001">
    <property type="protein sequence ID" value="SHH60578.1"/>
    <property type="molecule type" value="Genomic_DNA"/>
</dbReference>
<accession>A0A1M5UCE1</accession>
<dbReference type="OrthoDB" id="5240640at2"/>
<evidence type="ECO:0000313" key="3">
    <source>
        <dbReference type="Proteomes" id="UP000183995"/>
    </source>
</evidence>
<evidence type="ECO:0000313" key="2">
    <source>
        <dbReference type="EMBL" id="SHH60578.1"/>
    </source>
</evidence>
<feature type="domain" description="UGSC-like" evidence="1">
    <location>
        <begin position="8"/>
        <end position="129"/>
    </location>
</feature>
<evidence type="ECO:0000259" key="1">
    <source>
        <dbReference type="Pfam" id="PF24696"/>
    </source>
</evidence>
<name>A0A1M5UCE1_9FIRM</name>
<organism evidence="2 3">
    <name type="scientific">Sporobacter termitidis DSM 10068</name>
    <dbReference type="NCBI Taxonomy" id="1123282"/>
    <lineage>
        <taxon>Bacteria</taxon>
        <taxon>Bacillati</taxon>
        <taxon>Bacillota</taxon>
        <taxon>Clostridia</taxon>
        <taxon>Eubacteriales</taxon>
        <taxon>Oscillospiraceae</taxon>
        <taxon>Sporobacter</taxon>
    </lineage>
</organism>
<dbReference type="STRING" id="1123282.SAMN02745823_00448"/>
<proteinExistence type="predicted"/>
<dbReference type="Proteomes" id="UP000183995">
    <property type="component" value="Unassembled WGS sequence"/>
</dbReference>
<gene>
    <name evidence="2" type="ORF">SAMN02745823_00448</name>
</gene>
<keyword evidence="3" id="KW-1185">Reference proteome</keyword>
<sequence>MSEKLHDLLDPRGHQNREVIKLAPRVTLEELQKGKIAFYNNTKLDFCNYIAVFDRIKERFQALGITNFVDFYETVRGKNTEKLYAYAEMVAKEKPTAAVVAFGDMGTSAATTIVTIALEKLGIPTVYMTAPPGSGITEGVGAYRAGNLCLCSVDVYQASTYEEITAQVDLKWDYIMNSLTATGEKLKETAAIPFKMDVVPPAQNGLLPIIDKIKVDPEKLLEPGAYMEEINDFFNDEHISDGLPIIPPTKARYKKMFEYCPFPEDMILCEEVGPTGQNITVKDIAIAAVMAGCKPNAMPVLIAAFKALNNPKYNLIQSVTTSHPGGNLVLVSGPIAQEIGISGKQGCMGPGYPANATIGRAVNLVILNVCRAFPGFIDLDCLASQAEFTYCFAEEPSLAQWNMINEDRFDAGTTTVYVLKAEPQHDIIDFLSLNGHDLLDTITDCCTTLGSNNAYIPGPLIVCLTPDHGMMLKKDGYTKEMIQEHIHTYAYHQTPMVNGRGLVPVRPASFKNKHPMPVTRSPKDVEVITIGGRGGHSAVILPWALHSEGIVETLRLPDGTVAKSVNDFEVKK</sequence>
<protein>
    <recommendedName>
        <fullName evidence="1">UGSC-like domain-containing protein</fullName>
    </recommendedName>
</protein>
<dbReference type="AlphaFoldDB" id="A0A1M5UCE1"/>
<dbReference type="RefSeq" id="WP_073075993.1">
    <property type="nucleotide sequence ID" value="NZ_FQXV01000001.1"/>
</dbReference>
<dbReference type="Pfam" id="PF24696">
    <property type="entry name" value="UGSC"/>
    <property type="match status" value="1"/>
</dbReference>